<evidence type="ECO:0000256" key="1">
    <source>
        <dbReference type="ARBA" id="ARBA00004141"/>
    </source>
</evidence>
<reference evidence="13" key="3">
    <citation type="submission" date="2025-09" db="UniProtKB">
        <authorList>
            <consortium name="Ensembl"/>
        </authorList>
    </citation>
    <scope>IDENTIFICATION</scope>
</reference>
<name>A0AAY3ZWB5_9TELE</name>
<evidence type="ECO:0000256" key="11">
    <source>
        <dbReference type="SAM" id="Phobius"/>
    </source>
</evidence>
<evidence type="ECO:0000256" key="2">
    <source>
        <dbReference type="ARBA" id="ARBA00005441"/>
    </source>
</evidence>
<evidence type="ECO:0000256" key="9">
    <source>
        <dbReference type="ARBA" id="ARBA00049904"/>
    </source>
</evidence>
<dbReference type="PANTHER" id="PTHR21290:SF24">
    <property type="entry name" value="PHOSPHATIDYLCHOLINE:CERAMIDE CHOLINEPHOSPHOTRANSFERASE 2"/>
    <property type="match status" value="1"/>
</dbReference>
<dbReference type="GO" id="GO:0033188">
    <property type="term" value="F:sphingomyelin synthase activity"/>
    <property type="evidence" value="ECO:0007669"/>
    <property type="project" value="TreeGrafter"/>
</dbReference>
<sequence length="383" mass="43498">MAAPDFVEEGEGHNVGGGHVEVTVETSPQPQPGQERTHPEMTGSDSDGNRSNNRCNPGKPYRLARTLRAGLLQRNQDYICIAMSRPRIDPLPREWWKTGVAFTYACCSLVVTTVMITVVHERVPEQSHAPPLPDKVFDHVGRVPWAFTVTEVSGVVLVSVLFVQWLVLKYKAIVARRFFFLQGTLYLYRIVTMYVTTLPAPGEHMTCAAKLYGDTEGMARRVATLLSGGGLSITGSHVLCGDYLFSGHTVMLTLTFLFIREYSPRSAWGWWFYHMTCWLLSVVGVVCILLAHEHYSVDVVVAYFVTSRIFYWYHTMANNQALRSSPQNYLSRIWWNPAFNFLERNVRAAVPPTFSWPVPLPTAWLRNQCRKYSAVRDAQEERE</sequence>
<feature type="domain" description="Sphingomyelin synthase-like" evidence="12">
    <location>
        <begin position="240"/>
        <end position="315"/>
    </location>
</feature>
<feature type="transmembrane region" description="Helical" evidence="11">
    <location>
        <begin position="101"/>
        <end position="123"/>
    </location>
</feature>
<dbReference type="GO" id="GO:0005886">
    <property type="term" value="C:plasma membrane"/>
    <property type="evidence" value="ECO:0007669"/>
    <property type="project" value="TreeGrafter"/>
</dbReference>
<protein>
    <recommendedName>
        <fullName evidence="12">Sphingomyelin synthase-like domain-containing protein</fullName>
    </recommendedName>
</protein>
<evidence type="ECO:0000256" key="10">
    <source>
        <dbReference type="SAM" id="MobiDB-lite"/>
    </source>
</evidence>
<evidence type="ECO:0000256" key="7">
    <source>
        <dbReference type="ARBA" id="ARBA00023098"/>
    </source>
</evidence>
<feature type="compositionally biased region" description="Polar residues" evidence="10">
    <location>
        <begin position="43"/>
        <end position="55"/>
    </location>
</feature>
<keyword evidence="5" id="KW-0746">Sphingolipid metabolism</keyword>
<feature type="transmembrane region" description="Helical" evidence="11">
    <location>
        <begin position="143"/>
        <end position="166"/>
    </location>
</feature>
<comment type="subcellular location">
    <subcellularLocation>
        <location evidence="1">Membrane</location>
        <topology evidence="1">Multi-pass membrane protein</topology>
    </subcellularLocation>
</comment>
<evidence type="ECO:0000256" key="5">
    <source>
        <dbReference type="ARBA" id="ARBA00022919"/>
    </source>
</evidence>
<dbReference type="GeneTree" id="ENSGT00940000157370"/>
<dbReference type="Proteomes" id="UP000694580">
    <property type="component" value="Chromosome 1"/>
</dbReference>
<evidence type="ECO:0000313" key="14">
    <source>
        <dbReference type="Proteomes" id="UP000694580"/>
    </source>
</evidence>
<keyword evidence="3" id="KW-0808">Transferase</keyword>
<keyword evidence="14" id="KW-1185">Reference proteome</keyword>
<dbReference type="GO" id="GO:0000139">
    <property type="term" value="C:Golgi membrane"/>
    <property type="evidence" value="ECO:0007669"/>
    <property type="project" value="TreeGrafter"/>
</dbReference>
<dbReference type="InterPro" id="IPR025749">
    <property type="entry name" value="Sphingomyelin_synth-like_dom"/>
</dbReference>
<comment type="catalytic activity">
    <reaction evidence="9">
        <text>an N-acylsphing-4-enine + a 1,2-diacyl-sn-glycero-3-phosphoethanolamine = an N-acylsphing-4-enine 1-phosphoethanolamine + a 1,2-diacyl-sn-glycerol</text>
        <dbReference type="Rhea" id="RHEA:36079"/>
        <dbReference type="ChEBI" id="CHEBI:17815"/>
        <dbReference type="ChEBI" id="CHEBI:52639"/>
        <dbReference type="ChEBI" id="CHEBI:64612"/>
        <dbReference type="ChEBI" id="CHEBI:73203"/>
    </reaction>
    <physiologicalReaction direction="left-to-right" evidence="9">
        <dbReference type="Rhea" id="RHEA:36080"/>
    </physiologicalReaction>
</comment>
<feature type="transmembrane region" description="Helical" evidence="11">
    <location>
        <begin position="297"/>
        <end position="314"/>
    </location>
</feature>
<reference evidence="13" key="2">
    <citation type="submission" date="2025-08" db="UniProtKB">
        <authorList>
            <consortium name="Ensembl"/>
        </authorList>
    </citation>
    <scope>IDENTIFICATION</scope>
</reference>
<dbReference type="Pfam" id="PF14360">
    <property type="entry name" value="PAP2_C"/>
    <property type="match status" value="1"/>
</dbReference>
<keyword evidence="8 11" id="KW-0472">Membrane</keyword>
<comment type="similarity">
    <text evidence="2">Belongs to the sphingomyelin synthase family.</text>
</comment>
<evidence type="ECO:0000256" key="3">
    <source>
        <dbReference type="ARBA" id="ARBA00022679"/>
    </source>
</evidence>
<dbReference type="GO" id="GO:0005789">
    <property type="term" value="C:endoplasmic reticulum membrane"/>
    <property type="evidence" value="ECO:0007669"/>
    <property type="project" value="TreeGrafter"/>
</dbReference>
<evidence type="ECO:0000259" key="12">
    <source>
        <dbReference type="Pfam" id="PF14360"/>
    </source>
</evidence>
<dbReference type="PANTHER" id="PTHR21290">
    <property type="entry name" value="SPHINGOMYELIN SYNTHETASE"/>
    <property type="match status" value="1"/>
</dbReference>
<keyword evidence="6 11" id="KW-1133">Transmembrane helix</keyword>
<feature type="region of interest" description="Disordered" evidence="10">
    <location>
        <begin position="1"/>
        <end position="59"/>
    </location>
</feature>
<dbReference type="Ensembl" id="ENSDCDT00010000758.1">
    <property type="protein sequence ID" value="ENSDCDP00010000729.1"/>
    <property type="gene ID" value="ENSDCDG00010000395.1"/>
</dbReference>
<feature type="transmembrane region" description="Helical" evidence="11">
    <location>
        <begin position="271"/>
        <end position="291"/>
    </location>
</feature>
<evidence type="ECO:0000313" key="13">
    <source>
        <dbReference type="Ensembl" id="ENSDCDP00010000729.1"/>
    </source>
</evidence>
<organism evidence="13 14">
    <name type="scientific">Denticeps clupeoides</name>
    <name type="common">denticle herring</name>
    <dbReference type="NCBI Taxonomy" id="299321"/>
    <lineage>
        <taxon>Eukaryota</taxon>
        <taxon>Metazoa</taxon>
        <taxon>Chordata</taxon>
        <taxon>Craniata</taxon>
        <taxon>Vertebrata</taxon>
        <taxon>Euteleostomi</taxon>
        <taxon>Actinopterygii</taxon>
        <taxon>Neopterygii</taxon>
        <taxon>Teleostei</taxon>
        <taxon>Clupei</taxon>
        <taxon>Clupeiformes</taxon>
        <taxon>Denticipitoidei</taxon>
        <taxon>Denticipitidae</taxon>
        <taxon>Denticeps</taxon>
    </lineage>
</organism>
<accession>A0AAY3ZWB5</accession>
<keyword evidence="7" id="KW-0443">Lipid metabolism</keyword>
<feature type="transmembrane region" description="Helical" evidence="11">
    <location>
        <begin position="178"/>
        <end position="196"/>
    </location>
</feature>
<gene>
    <name evidence="13" type="primary">LOC114790357</name>
</gene>
<dbReference type="RefSeq" id="XP_028836187.1">
    <property type="nucleotide sequence ID" value="XM_028980354.1"/>
</dbReference>
<dbReference type="InterPro" id="IPR045221">
    <property type="entry name" value="Sphingomyelin_synth-like"/>
</dbReference>
<feature type="transmembrane region" description="Helical" evidence="11">
    <location>
        <begin position="243"/>
        <end position="259"/>
    </location>
</feature>
<dbReference type="GO" id="GO:0006686">
    <property type="term" value="P:sphingomyelin biosynthetic process"/>
    <property type="evidence" value="ECO:0007669"/>
    <property type="project" value="TreeGrafter"/>
</dbReference>
<keyword evidence="4 11" id="KW-0812">Transmembrane</keyword>
<proteinExistence type="inferred from homology"/>
<evidence type="ECO:0000256" key="4">
    <source>
        <dbReference type="ARBA" id="ARBA00022692"/>
    </source>
</evidence>
<evidence type="ECO:0000256" key="8">
    <source>
        <dbReference type="ARBA" id="ARBA00023136"/>
    </source>
</evidence>
<dbReference type="GO" id="GO:0046513">
    <property type="term" value="P:ceramide biosynthetic process"/>
    <property type="evidence" value="ECO:0007669"/>
    <property type="project" value="TreeGrafter"/>
</dbReference>
<evidence type="ECO:0000256" key="6">
    <source>
        <dbReference type="ARBA" id="ARBA00022989"/>
    </source>
</evidence>
<reference evidence="13 14" key="1">
    <citation type="submission" date="2020-06" db="EMBL/GenBank/DDBJ databases">
        <authorList>
            <consortium name="Wellcome Sanger Institute Data Sharing"/>
        </authorList>
    </citation>
    <scope>NUCLEOTIDE SEQUENCE [LARGE SCALE GENOMIC DNA]</scope>
</reference>
<dbReference type="GO" id="GO:0047493">
    <property type="term" value="F:ceramide cholinephosphotransferase activity"/>
    <property type="evidence" value="ECO:0007669"/>
    <property type="project" value="TreeGrafter"/>
</dbReference>
<dbReference type="GeneID" id="114790357"/>
<dbReference type="AlphaFoldDB" id="A0AAY3ZWB5"/>